<evidence type="ECO:0000259" key="3">
    <source>
        <dbReference type="PROSITE" id="PS51677"/>
    </source>
</evidence>
<keyword evidence="5" id="KW-1185">Reference proteome</keyword>
<organism evidence="4 5">
    <name type="scientific">Micromonospora craniellae</name>
    <dbReference type="NCBI Taxonomy" id="2294034"/>
    <lineage>
        <taxon>Bacteria</taxon>
        <taxon>Bacillati</taxon>
        <taxon>Actinomycetota</taxon>
        <taxon>Actinomycetes</taxon>
        <taxon>Micromonosporales</taxon>
        <taxon>Micromonosporaceae</taxon>
        <taxon>Micromonospora</taxon>
    </lineage>
</organism>
<dbReference type="CDD" id="cd10917">
    <property type="entry name" value="CE4_NodB_like_6s_7s"/>
    <property type="match status" value="1"/>
</dbReference>
<proteinExistence type="predicted"/>
<feature type="domain" description="NodB homology" evidence="3">
    <location>
        <begin position="110"/>
        <end position="293"/>
    </location>
</feature>
<dbReference type="Pfam" id="PF01522">
    <property type="entry name" value="Polysacc_deac_1"/>
    <property type="match status" value="1"/>
</dbReference>
<accession>A0A372FWV4</accession>
<dbReference type="OrthoDB" id="3864432at2"/>
<dbReference type="Proteomes" id="UP000262621">
    <property type="component" value="Unassembled WGS sequence"/>
</dbReference>
<evidence type="ECO:0000256" key="1">
    <source>
        <dbReference type="SAM" id="MobiDB-lite"/>
    </source>
</evidence>
<dbReference type="Gene3D" id="3.20.20.370">
    <property type="entry name" value="Glycoside hydrolase/deacetylase"/>
    <property type="match status" value="1"/>
</dbReference>
<name>A0A372FWV4_9ACTN</name>
<dbReference type="GO" id="GO:0016810">
    <property type="term" value="F:hydrolase activity, acting on carbon-nitrogen (but not peptide) bonds"/>
    <property type="evidence" value="ECO:0007669"/>
    <property type="project" value="InterPro"/>
</dbReference>
<dbReference type="InterPro" id="IPR002509">
    <property type="entry name" value="NODB_dom"/>
</dbReference>
<evidence type="ECO:0000256" key="2">
    <source>
        <dbReference type="SAM" id="Phobius"/>
    </source>
</evidence>
<keyword evidence="2" id="KW-0812">Transmembrane</keyword>
<keyword evidence="2" id="KW-0472">Membrane</keyword>
<dbReference type="SUPFAM" id="SSF88713">
    <property type="entry name" value="Glycoside hydrolase/deacetylase"/>
    <property type="match status" value="1"/>
</dbReference>
<feature type="region of interest" description="Disordered" evidence="1">
    <location>
        <begin position="58"/>
        <end position="106"/>
    </location>
</feature>
<dbReference type="PANTHER" id="PTHR10587">
    <property type="entry name" value="GLYCOSYL TRANSFERASE-RELATED"/>
    <property type="match status" value="1"/>
</dbReference>
<feature type="compositionally biased region" description="Low complexity" evidence="1">
    <location>
        <begin position="96"/>
        <end position="106"/>
    </location>
</feature>
<dbReference type="PANTHER" id="PTHR10587:SF137">
    <property type="entry name" value="4-DEOXY-4-FORMAMIDO-L-ARABINOSE-PHOSPHOUNDECAPRENOL DEFORMYLASE ARND-RELATED"/>
    <property type="match status" value="1"/>
</dbReference>
<reference evidence="4 5" key="1">
    <citation type="submission" date="2018-08" db="EMBL/GenBank/DDBJ databases">
        <title>Verrucosispora craniellae sp. nov., isolated from a marine sponge in the South China Sea.</title>
        <authorList>
            <person name="Li L."/>
            <person name="Lin H.W."/>
        </authorList>
    </citation>
    <scope>NUCLEOTIDE SEQUENCE [LARGE SCALE GENOMIC DNA]</scope>
    <source>
        <strain evidence="4 5">LHW63014</strain>
    </source>
</reference>
<dbReference type="GO" id="GO:0005975">
    <property type="term" value="P:carbohydrate metabolic process"/>
    <property type="evidence" value="ECO:0007669"/>
    <property type="project" value="InterPro"/>
</dbReference>
<feature type="compositionally biased region" description="Low complexity" evidence="1">
    <location>
        <begin position="71"/>
        <end position="85"/>
    </location>
</feature>
<dbReference type="InterPro" id="IPR011330">
    <property type="entry name" value="Glyco_hydro/deAcase_b/a-brl"/>
</dbReference>
<comment type="caution">
    <text evidence="4">The sequence shown here is derived from an EMBL/GenBank/DDBJ whole genome shotgun (WGS) entry which is preliminary data.</text>
</comment>
<gene>
    <name evidence="4" type="ORF">D0Q02_17835</name>
</gene>
<dbReference type="RefSeq" id="WP_117229112.1">
    <property type="nucleotide sequence ID" value="NZ_CP061725.1"/>
</dbReference>
<evidence type="ECO:0000313" key="4">
    <source>
        <dbReference type="EMBL" id="RFS45282.1"/>
    </source>
</evidence>
<feature type="transmembrane region" description="Helical" evidence="2">
    <location>
        <begin position="18"/>
        <end position="36"/>
    </location>
</feature>
<sequence>MGTYYGSSARRPVSTTQAVGIIVLVVSAVLGSTYLLGRNLLPQEPRDDSAVTATGAEHPEYADQAPPSADVPTGTPSPVPSSGAPRDPDHGDDPDPNFGPMGTRVTTGTGTVALTFDDGPNPDYTPQVLALLREHRVTATFCLVGQNALAYPWLVQQIVADGHTLCNHSWDHDVTLGARSPAKIRTDLLRTSEAIRAAVPDAPIAWYRQPGGAWTYSLVATARELDMTPLHWTLDTSDWQRPGATRIAASVLDGVQPGSIVLLHDAGGDRQGTVDALYRILPGLSGRFDVRALPRQGA</sequence>
<evidence type="ECO:0000313" key="5">
    <source>
        <dbReference type="Proteomes" id="UP000262621"/>
    </source>
</evidence>
<dbReference type="EMBL" id="QVFU01000018">
    <property type="protein sequence ID" value="RFS45282.1"/>
    <property type="molecule type" value="Genomic_DNA"/>
</dbReference>
<keyword evidence="2" id="KW-1133">Transmembrane helix</keyword>
<protein>
    <submittedName>
        <fullName evidence="4">Polysaccharide deacetylase family protein</fullName>
    </submittedName>
</protein>
<dbReference type="PROSITE" id="PS51677">
    <property type="entry name" value="NODB"/>
    <property type="match status" value="1"/>
</dbReference>
<dbReference type="AlphaFoldDB" id="A0A372FWV4"/>
<dbReference type="InterPro" id="IPR050248">
    <property type="entry name" value="Polysacc_deacetylase_ArnD"/>
</dbReference>